<dbReference type="RefSeq" id="WP_182559024.1">
    <property type="nucleotide sequence ID" value="NZ_JACGWT010000002.1"/>
</dbReference>
<protein>
    <submittedName>
        <fullName evidence="2">Uncharacterized protein</fullName>
    </submittedName>
</protein>
<comment type="caution">
    <text evidence="2">The sequence shown here is derived from an EMBL/GenBank/DDBJ whole genome shotgun (WGS) entry which is preliminary data.</text>
</comment>
<reference evidence="2 3" key="1">
    <citation type="submission" date="2020-07" db="EMBL/GenBank/DDBJ databases">
        <title>Sequencing the genomes of 1000 actinobacteria strains.</title>
        <authorList>
            <person name="Klenk H.-P."/>
        </authorList>
    </citation>
    <scope>NUCLEOTIDE SEQUENCE [LARGE SCALE GENOMIC DNA]</scope>
    <source>
        <strain evidence="2 3">DSM 100723</strain>
    </source>
</reference>
<feature type="chain" id="PRO_5031096996" evidence="1">
    <location>
        <begin position="28"/>
        <end position="216"/>
    </location>
</feature>
<feature type="signal peptide" evidence="1">
    <location>
        <begin position="1"/>
        <end position="27"/>
    </location>
</feature>
<evidence type="ECO:0000313" key="3">
    <source>
        <dbReference type="Proteomes" id="UP000523079"/>
    </source>
</evidence>
<dbReference type="EMBL" id="JACGWT010000002">
    <property type="protein sequence ID" value="MBA8793389.1"/>
    <property type="molecule type" value="Genomic_DNA"/>
</dbReference>
<evidence type="ECO:0000256" key="1">
    <source>
        <dbReference type="SAM" id="SignalP"/>
    </source>
</evidence>
<evidence type="ECO:0000313" key="2">
    <source>
        <dbReference type="EMBL" id="MBA8793389.1"/>
    </source>
</evidence>
<name>A0A7W3IQK8_9ACTN</name>
<dbReference type="Proteomes" id="UP000523079">
    <property type="component" value="Unassembled WGS sequence"/>
</dbReference>
<dbReference type="AlphaFoldDB" id="A0A7W3IQK8"/>
<accession>A0A7W3IQK8</accession>
<keyword evidence="1" id="KW-0732">Signal</keyword>
<proteinExistence type="predicted"/>
<keyword evidence="3" id="KW-1185">Reference proteome</keyword>
<sequence length="216" mass="23577">MSRLLLALTVVAAGLIAPVLGASPADAAPATVPCSATHHTKNGHREYDCVFYLKTTVFSGPHHLQGKVGTIHGGTNWVLCQAVGETVHYGRSYNDTWAYTLSDQHTWGWVNAVFARGGANDGRFGGVPTCGRTTRYDGEFYPDAPPQKLTATGGRFSCEVYDDPFADVWDASCQRFRMTDGGTITHAYARYQPTVACDLESDRYEGRQICRISGLY</sequence>
<organism evidence="2 3">
    <name type="scientific">Microlunatus kandeliicorticis</name>
    <dbReference type="NCBI Taxonomy" id="1759536"/>
    <lineage>
        <taxon>Bacteria</taxon>
        <taxon>Bacillati</taxon>
        <taxon>Actinomycetota</taxon>
        <taxon>Actinomycetes</taxon>
        <taxon>Propionibacteriales</taxon>
        <taxon>Propionibacteriaceae</taxon>
        <taxon>Microlunatus</taxon>
    </lineage>
</organism>
<gene>
    <name evidence="2" type="ORF">FHX74_000994</name>
</gene>